<feature type="transmembrane region" description="Helical" evidence="3">
    <location>
        <begin position="36"/>
        <end position="55"/>
    </location>
</feature>
<dbReference type="Gene3D" id="3.30.70.270">
    <property type="match status" value="1"/>
</dbReference>
<dbReference type="Pfam" id="PF00990">
    <property type="entry name" value="GGDEF"/>
    <property type="match status" value="1"/>
</dbReference>
<dbReference type="SUPFAM" id="SSF55073">
    <property type="entry name" value="Nucleotide cyclase"/>
    <property type="match status" value="1"/>
</dbReference>
<dbReference type="CDD" id="cd01949">
    <property type="entry name" value="GGDEF"/>
    <property type="match status" value="1"/>
</dbReference>
<dbReference type="EC" id="2.7.7.65" evidence="1"/>
<dbReference type="PANTHER" id="PTHR45138">
    <property type="entry name" value="REGULATORY COMPONENTS OF SENSORY TRANSDUCTION SYSTEM"/>
    <property type="match status" value="1"/>
</dbReference>
<dbReference type="InterPro" id="IPR029787">
    <property type="entry name" value="Nucleotide_cyclase"/>
</dbReference>
<dbReference type="InterPro" id="IPR043128">
    <property type="entry name" value="Rev_trsase/Diguanyl_cyclase"/>
</dbReference>
<dbReference type="Gene3D" id="3.30.450.20">
    <property type="entry name" value="PAS domain"/>
    <property type="match status" value="1"/>
</dbReference>
<name>A0ABV7X9M8_9SPHN</name>
<accession>A0ABV7X9M8</accession>
<dbReference type="PANTHER" id="PTHR45138:SF9">
    <property type="entry name" value="DIGUANYLATE CYCLASE DGCM-RELATED"/>
    <property type="match status" value="1"/>
</dbReference>
<dbReference type="InterPro" id="IPR000160">
    <property type="entry name" value="GGDEF_dom"/>
</dbReference>
<comment type="catalytic activity">
    <reaction evidence="2">
        <text>2 GTP = 3',3'-c-di-GMP + 2 diphosphate</text>
        <dbReference type="Rhea" id="RHEA:24898"/>
        <dbReference type="ChEBI" id="CHEBI:33019"/>
        <dbReference type="ChEBI" id="CHEBI:37565"/>
        <dbReference type="ChEBI" id="CHEBI:58805"/>
        <dbReference type="EC" id="2.7.7.65"/>
    </reaction>
</comment>
<reference evidence="6" key="1">
    <citation type="journal article" date="2019" name="Int. J. Syst. Evol. Microbiol.">
        <title>The Global Catalogue of Microorganisms (GCM) 10K type strain sequencing project: providing services to taxonomists for standard genome sequencing and annotation.</title>
        <authorList>
            <consortium name="The Broad Institute Genomics Platform"/>
            <consortium name="The Broad Institute Genome Sequencing Center for Infectious Disease"/>
            <person name="Wu L."/>
            <person name="Ma J."/>
        </authorList>
    </citation>
    <scope>NUCLEOTIDE SEQUENCE [LARGE SCALE GENOMIC DNA]</scope>
    <source>
        <strain evidence="6">KCTC 42644</strain>
    </source>
</reference>
<dbReference type="PROSITE" id="PS50887">
    <property type="entry name" value="GGDEF"/>
    <property type="match status" value="1"/>
</dbReference>
<dbReference type="InterPro" id="IPR035965">
    <property type="entry name" value="PAS-like_dom_sf"/>
</dbReference>
<evidence type="ECO:0000313" key="6">
    <source>
        <dbReference type="Proteomes" id="UP001595615"/>
    </source>
</evidence>
<evidence type="ECO:0000256" key="1">
    <source>
        <dbReference type="ARBA" id="ARBA00012528"/>
    </source>
</evidence>
<proteinExistence type="predicted"/>
<dbReference type="RefSeq" id="WP_380858023.1">
    <property type="nucleotide sequence ID" value="NZ_JBHRXV010000004.1"/>
</dbReference>
<dbReference type="SMART" id="SM00267">
    <property type="entry name" value="GGDEF"/>
    <property type="match status" value="1"/>
</dbReference>
<dbReference type="InterPro" id="IPR050469">
    <property type="entry name" value="Diguanylate_Cyclase"/>
</dbReference>
<dbReference type="Proteomes" id="UP001595615">
    <property type="component" value="Unassembled WGS sequence"/>
</dbReference>
<dbReference type="InterPro" id="IPR000014">
    <property type="entry name" value="PAS"/>
</dbReference>
<evidence type="ECO:0000256" key="3">
    <source>
        <dbReference type="SAM" id="Phobius"/>
    </source>
</evidence>
<dbReference type="CDD" id="cd00130">
    <property type="entry name" value="PAS"/>
    <property type="match status" value="1"/>
</dbReference>
<feature type="domain" description="GGDEF" evidence="4">
    <location>
        <begin position="355"/>
        <end position="488"/>
    </location>
</feature>
<keyword evidence="6" id="KW-1185">Reference proteome</keyword>
<feature type="transmembrane region" description="Helical" evidence="3">
    <location>
        <begin position="61"/>
        <end position="82"/>
    </location>
</feature>
<comment type="caution">
    <text evidence="5">The sequence shown here is derived from an EMBL/GenBank/DDBJ whole genome shotgun (WGS) entry which is preliminary data.</text>
</comment>
<keyword evidence="3" id="KW-0472">Membrane</keyword>
<keyword evidence="3" id="KW-0812">Transmembrane</keyword>
<organism evidence="5 6">
    <name type="scientific">Sphingoaurantiacus capsulatus</name>
    <dbReference type="NCBI Taxonomy" id="1771310"/>
    <lineage>
        <taxon>Bacteria</taxon>
        <taxon>Pseudomonadati</taxon>
        <taxon>Pseudomonadota</taxon>
        <taxon>Alphaproteobacteria</taxon>
        <taxon>Sphingomonadales</taxon>
        <taxon>Sphingosinicellaceae</taxon>
        <taxon>Sphingoaurantiacus</taxon>
    </lineage>
</organism>
<keyword evidence="3" id="KW-1133">Transmembrane helix</keyword>
<protein>
    <recommendedName>
        <fullName evidence="1">diguanylate cyclase</fullName>
        <ecNumber evidence="1">2.7.7.65</ecNumber>
    </recommendedName>
</protein>
<dbReference type="NCBIfam" id="TIGR00254">
    <property type="entry name" value="GGDEF"/>
    <property type="match status" value="1"/>
</dbReference>
<dbReference type="SUPFAM" id="SSF55785">
    <property type="entry name" value="PYP-like sensor domain (PAS domain)"/>
    <property type="match status" value="1"/>
</dbReference>
<evidence type="ECO:0000313" key="5">
    <source>
        <dbReference type="EMBL" id="MFC3711992.1"/>
    </source>
</evidence>
<dbReference type="Pfam" id="PF13188">
    <property type="entry name" value="PAS_8"/>
    <property type="match status" value="1"/>
</dbReference>
<feature type="transmembrane region" description="Helical" evidence="3">
    <location>
        <begin position="139"/>
        <end position="157"/>
    </location>
</feature>
<dbReference type="EMBL" id="JBHRXV010000004">
    <property type="protein sequence ID" value="MFC3711992.1"/>
    <property type="molecule type" value="Genomic_DNA"/>
</dbReference>
<gene>
    <name evidence="5" type="ORF">ACFOMD_05385</name>
</gene>
<sequence>MQAGALTRIGGEYADRERERRFRTGRLHETLRHARLLFMLSFVLNGFFLISDWRFEGTPHFWVAVPARFAVIALALVCVFLIGRARDFIAAERVMALWMWVNAAAVALLVSSQSDIAFFVVMMLPAIYWLAVPTSFTVAAASGIGCSAMMLLGYLLPDPNHPTAVGFIMAMVMYNAMLWMVQQRYNRLVRVEAYTNERLTRSTEALETVFMASPVPMVVNSRRDGHLMYVNQLARRFFGADSPLGMKSLQHLFVNPADREAVLRKVAETGSVHSHELQIRDPKGKIRDVLISTIGVDVGDEPAWMTGVIDITHMKAVEANLAKLARTDTLTGLANRSHFFDAAEAAVTAAQADGSPLGVMMIDLDHFKRVNDSHGHDAGDRALKLIADQLRATLPPETAIARLGGEEFAALLPGLSGGRLSAEAEALRKAIESCEATGVAEGVCFTCSIGLSELRAGESTVEAALSRADRALYTAKRGGRNCVRSAEPAGIADTAA</sequence>
<evidence type="ECO:0000259" key="4">
    <source>
        <dbReference type="PROSITE" id="PS50887"/>
    </source>
</evidence>
<dbReference type="NCBIfam" id="TIGR00229">
    <property type="entry name" value="sensory_box"/>
    <property type="match status" value="1"/>
</dbReference>
<evidence type="ECO:0000256" key="2">
    <source>
        <dbReference type="ARBA" id="ARBA00034247"/>
    </source>
</evidence>
<feature type="transmembrane region" description="Helical" evidence="3">
    <location>
        <begin position="163"/>
        <end position="181"/>
    </location>
</feature>